<dbReference type="PANTHER" id="PTHR47822:SF2">
    <property type="entry name" value="F-BOX AND WD-40 DOMAIN PROTEIN 7"/>
    <property type="match status" value="1"/>
</dbReference>
<dbReference type="InterPro" id="IPR036322">
    <property type="entry name" value="WD40_repeat_dom_sf"/>
</dbReference>
<comment type="caution">
    <text evidence="1">The sequence shown here is derived from an EMBL/GenBank/DDBJ whole genome shotgun (WGS) entry which is preliminary data.</text>
</comment>
<protein>
    <recommendedName>
        <fullName evidence="3">Peroxin-7</fullName>
    </recommendedName>
</protein>
<reference evidence="1" key="1">
    <citation type="submission" date="2023-10" db="EMBL/GenBank/DDBJ databases">
        <authorList>
            <person name="Chen Y."/>
            <person name="Shah S."/>
            <person name="Dougan E. K."/>
            <person name="Thang M."/>
            <person name="Chan C."/>
        </authorList>
    </citation>
    <scope>NUCLEOTIDE SEQUENCE [LARGE SCALE GENOMIC DNA]</scope>
</reference>
<dbReference type="Gene3D" id="2.130.10.10">
    <property type="entry name" value="YVTN repeat-like/Quinoprotein amine dehydrogenase"/>
    <property type="match status" value="1"/>
</dbReference>
<gene>
    <name evidence="1" type="ORF">PCOR1329_LOCUS64566</name>
</gene>
<dbReference type="Proteomes" id="UP001189429">
    <property type="component" value="Unassembled WGS sequence"/>
</dbReference>
<dbReference type="InterPro" id="IPR015943">
    <property type="entry name" value="WD40/YVTN_repeat-like_dom_sf"/>
</dbReference>
<dbReference type="PANTHER" id="PTHR47822">
    <property type="entry name" value="CARBOHYDRATE BINDING DOMAIN CONTAINING PROTEIN"/>
    <property type="match status" value="1"/>
</dbReference>
<name>A0ABN9W6S8_9DINO</name>
<dbReference type="SUPFAM" id="SSF50978">
    <property type="entry name" value="WD40 repeat-like"/>
    <property type="match status" value="1"/>
</dbReference>
<proteinExistence type="predicted"/>
<sequence>MAWTPPFGGWSEQLQLWDFRTSRLLSSPPWRPQADSGELAQPCMVYAAQFSKGPESESVAAGGSGSCEAQLFDRDNGKVCGCVTGLTAACYSVDFSHGGSIARGRLGGPRGRGAFQAQPADRGPVLAVGGGGGCVRVVDIYAA</sequence>
<evidence type="ECO:0008006" key="3">
    <source>
        <dbReference type="Google" id="ProtNLM"/>
    </source>
</evidence>
<evidence type="ECO:0000313" key="2">
    <source>
        <dbReference type="Proteomes" id="UP001189429"/>
    </source>
</evidence>
<evidence type="ECO:0000313" key="1">
    <source>
        <dbReference type="EMBL" id="CAK0881853.1"/>
    </source>
</evidence>
<dbReference type="EMBL" id="CAUYUJ010018237">
    <property type="protein sequence ID" value="CAK0881853.1"/>
    <property type="molecule type" value="Genomic_DNA"/>
</dbReference>
<accession>A0ABN9W6S8</accession>
<organism evidence="1 2">
    <name type="scientific">Prorocentrum cordatum</name>
    <dbReference type="NCBI Taxonomy" id="2364126"/>
    <lineage>
        <taxon>Eukaryota</taxon>
        <taxon>Sar</taxon>
        <taxon>Alveolata</taxon>
        <taxon>Dinophyceae</taxon>
        <taxon>Prorocentrales</taxon>
        <taxon>Prorocentraceae</taxon>
        <taxon>Prorocentrum</taxon>
    </lineage>
</organism>
<keyword evidence="2" id="KW-1185">Reference proteome</keyword>